<organism evidence="2">
    <name type="scientific">Siphoviridae sp. ctn8e14</name>
    <dbReference type="NCBI Taxonomy" id="2827936"/>
    <lineage>
        <taxon>Viruses</taxon>
        <taxon>Duplodnaviria</taxon>
        <taxon>Heunggongvirae</taxon>
        <taxon>Uroviricota</taxon>
        <taxon>Caudoviricetes</taxon>
    </lineage>
</organism>
<keyword evidence="1" id="KW-1133">Transmembrane helix</keyword>
<proteinExistence type="predicted"/>
<accession>A0A8S5T5Z0</accession>
<keyword evidence="1" id="KW-0472">Membrane</keyword>
<keyword evidence="1" id="KW-0812">Transmembrane</keyword>
<dbReference type="EMBL" id="BK032747">
    <property type="protein sequence ID" value="DAF58186.1"/>
    <property type="molecule type" value="Genomic_DNA"/>
</dbReference>
<evidence type="ECO:0000256" key="1">
    <source>
        <dbReference type="SAM" id="Phobius"/>
    </source>
</evidence>
<feature type="transmembrane region" description="Helical" evidence="1">
    <location>
        <begin position="34"/>
        <end position="52"/>
    </location>
</feature>
<protein>
    <submittedName>
        <fullName evidence="2">Uncharacterized protein</fullName>
    </submittedName>
</protein>
<evidence type="ECO:0000313" key="2">
    <source>
        <dbReference type="EMBL" id="DAF58186.1"/>
    </source>
</evidence>
<sequence length="54" mass="6126">MRRNDAWLWYLLSNSGDGAPSPKRRHDGRNPGRIFGRIIIYAVLIACAIELIDS</sequence>
<reference evidence="2" key="1">
    <citation type="journal article" date="2021" name="Proc. Natl. Acad. Sci. U.S.A.">
        <title>A Catalog of Tens of Thousands of Viruses from Human Metagenomes Reveals Hidden Associations with Chronic Diseases.</title>
        <authorList>
            <person name="Tisza M.J."/>
            <person name="Buck C.B."/>
        </authorList>
    </citation>
    <scope>NUCLEOTIDE SEQUENCE</scope>
    <source>
        <strain evidence="2">Ctn8e14</strain>
    </source>
</reference>
<name>A0A8S5T5Z0_9CAUD</name>